<gene>
    <name evidence="4" type="ORF">SAMN04488092_102194</name>
</gene>
<accession>A0A1H9AMG7</accession>
<name>A0A1H9AMG7_9RHOB</name>
<dbReference type="RefSeq" id="WP_090268293.1">
    <property type="nucleotide sequence ID" value="NZ_FOEP01000002.1"/>
</dbReference>
<dbReference type="NCBIfam" id="TIGR00412">
    <property type="entry name" value="redox_disulf_2"/>
    <property type="match status" value="1"/>
</dbReference>
<keyword evidence="5" id="KW-1185">Reference proteome</keyword>
<dbReference type="Pfam" id="PF13192">
    <property type="entry name" value="Thioredoxin_3"/>
    <property type="match status" value="1"/>
</dbReference>
<dbReference type="STRING" id="657014.SAMN04488092_102194"/>
<dbReference type="AlphaFoldDB" id="A0A1H9AMG7"/>
<dbReference type="InterPro" id="IPR005243">
    <property type="entry name" value="THIRX-like_proc"/>
</dbReference>
<dbReference type="PIRSF" id="PIRSF037031">
    <property type="entry name" value="Redox_disulphide_2"/>
    <property type="match status" value="1"/>
</dbReference>
<evidence type="ECO:0000313" key="4">
    <source>
        <dbReference type="EMBL" id="SEP77946.1"/>
    </source>
</evidence>
<proteinExistence type="predicted"/>
<feature type="disulfide bond" description="Redox-active" evidence="2">
    <location>
        <begin position="10"/>
        <end position="13"/>
    </location>
</feature>
<evidence type="ECO:0000259" key="3">
    <source>
        <dbReference type="Pfam" id="PF13192"/>
    </source>
</evidence>
<dbReference type="InterPro" id="IPR012336">
    <property type="entry name" value="Thioredoxin-like_fold"/>
</dbReference>
<evidence type="ECO:0000256" key="1">
    <source>
        <dbReference type="PIRSR" id="PIRSR037031-50"/>
    </source>
</evidence>
<evidence type="ECO:0000256" key="2">
    <source>
        <dbReference type="PIRSR" id="PIRSR037031-51"/>
    </source>
</evidence>
<feature type="active site" description="Nucleophile" evidence="1">
    <location>
        <position position="10"/>
    </location>
</feature>
<reference evidence="4 5" key="1">
    <citation type="submission" date="2016-10" db="EMBL/GenBank/DDBJ databases">
        <authorList>
            <person name="de Groot N.N."/>
        </authorList>
    </citation>
    <scope>NUCLEOTIDE SEQUENCE [LARGE SCALE GENOMIC DNA]</scope>
    <source>
        <strain evidence="4 5">DSM 22007</strain>
    </source>
</reference>
<evidence type="ECO:0000313" key="5">
    <source>
        <dbReference type="Proteomes" id="UP000198634"/>
    </source>
</evidence>
<dbReference type="OrthoDB" id="9800630at2"/>
<feature type="domain" description="Thioredoxin-like fold" evidence="3">
    <location>
        <begin position="1"/>
        <end position="71"/>
    </location>
</feature>
<dbReference type="InterPro" id="IPR036249">
    <property type="entry name" value="Thioredoxin-like_sf"/>
</dbReference>
<dbReference type="Proteomes" id="UP000198634">
    <property type="component" value="Unassembled WGS sequence"/>
</dbReference>
<sequence>MEIKILGSGCKKCVALGDNTQAALKAAGREATIEKVTDIIAIAGYGVMSTPALVIDGKVVSTGKVLSPKEVGFLLPAA</sequence>
<protein>
    <submittedName>
        <fullName evidence="4">Small redox-active disulfide protein 2</fullName>
    </submittedName>
</protein>
<dbReference type="SUPFAM" id="SSF52833">
    <property type="entry name" value="Thioredoxin-like"/>
    <property type="match status" value="1"/>
</dbReference>
<feature type="active site" description="Nucleophile" evidence="1">
    <location>
        <position position="13"/>
    </location>
</feature>
<keyword evidence="2" id="KW-1015">Disulfide bond</keyword>
<dbReference type="EMBL" id="FOEP01000002">
    <property type="protein sequence ID" value="SEP77946.1"/>
    <property type="molecule type" value="Genomic_DNA"/>
</dbReference>
<dbReference type="PANTHER" id="PTHR36450">
    <property type="entry name" value="THIOREDOXIN"/>
    <property type="match status" value="1"/>
</dbReference>
<organism evidence="4 5">
    <name type="scientific">Thalassovita taeanensis</name>
    <dbReference type="NCBI Taxonomy" id="657014"/>
    <lineage>
        <taxon>Bacteria</taxon>
        <taxon>Pseudomonadati</taxon>
        <taxon>Pseudomonadota</taxon>
        <taxon>Alphaproteobacteria</taxon>
        <taxon>Rhodobacterales</taxon>
        <taxon>Roseobacteraceae</taxon>
        <taxon>Thalassovita</taxon>
    </lineage>
</organism>
<keyword evidence="2" id="KW-0676">Redox-active center</keyword>
<dbReference type="Gene3D" id="3.40.30.10">
    <property type="entry name" value="Glutaredoxin"/>
    <property type="match status" value="1"/>
</dbReference>
<dbReference type="PANTHER" id="PTHR36450:SF1">
    <property type="entry name" value="THIOREDOXIN"/>
    <property type="match status" value="1"/>
</dbReference>